<dbReference type="OMA" id="LERAPFM"/>
<dbReference type="InterPro" id="IPR000734">
    <property type="entry name" value="TAG_lipase"/>
</dbReference>
<evidence type="ECO:0000256" key="4">
    <source>
        <dbReference type="RuleBase" id="RU004262"/>
    </source>
</evidence>
<dbReference type="AlphaFoldDB" id="T1HBN9"/>
<proteinExistence type="inferred from homology"/>
<dbReference type="eggNOG" id="ENOG502QVV6">
    <property type="taxonomic scope" value="Eukaryota"/>
</dbReference>
<dbReference type="SUPFAM" id="SSF53474">
    <property type="entry name" value="alpha/beta-Hydrolases"/>
    <property type="match status" value="1"/>
</dbReference>
<dbReference type="GO" id="GO:0017171">
    <property type="term" value="F:serine hydrolase activity"/>
    <property type="evidence" value="ECO:0007669"/>
    <property type="project" value="TreeGrafter"/>
</dbReference>
<name>T1HBN9_RHOPR</name>
<keyword evidence="3" id="KW-0964">Secreted</keyword>
<protein>
    <submittedName>
        <fullName evidence="5">Lipase domain-containing protein</fullName>
    </submittedName>
</protein>
<dbReference type="InterPro" id="IPR013818">
    <property type="entry name" value="Lipase"/>
</dbReference>
<evidence type="ECO:0000313" key="5">
    <source>
        <dbReference type="EnsemblMetazoa" id="RPRC001451-PA"/>
    </source>
</evidence>
<evidence type="ECO:0000256" key="2">
    <source>
        <dbReference type="ARBA" id="ARBA00010701"/>
    </source>
</evidence>
<dbReference type="HOGENOM" id="CLU_027171_2_2_1"/>
<evidence type="ECO:0000256" key="3">
    <source>
        <dbReference type="ARBA" id="ARBA00022525"/>
    </source>
</evidence>
<dbReference type="PANTHER" id="PTHR11610">
    <property type="entry name" value="LIPASE"/>
    <property type="match status" value="1"/>
</dbReference>
<comment type="similarity">
    <text evidence="2 4">Belongs to the AB hydrolase superfamily. Lipase family.</text>
</comment>
<dbReference type="GO" id="GO:0016298">
    <property type="term" value="F:lipase activity"/>
    <property type="evidence" value="ECO:0007669"/>
    <property type="project" value="InterPro"/>
</dbReference>
<dbReference type="InterPro" id="IPR029058">
    <property type="entry name" value="AB_hydrolase_fold"/>
</dbReference>
<dbReference type="Gene3D" id="3.40.50.1820">
    <property type="entry name" value="alpha/beta hydrolase"/>
    <property type="match status" value="1"/>
</dbReference>
<dbReference type="InParanoid" id="T1HBN9"/>
<keyword evidence="6" id="KW-1185">Reference proteome</keyword>
<dbReference type="EnsemblMetazoa" id="RPRC001451-RA">
    <property type="protein sequence ID" value="RPRC001451-PA"/>
    <property type="gene ID" value="RPRC001451"/>
</dbReference>
<sequence length="335" mass="38006">MLVKGGNQFALIVIYYVFTVHIMIKFGECDLYMHNIPCQNISVLLYSNQSEAPYLIDTKNLDNLERAPFMKELPIKLIIPGFVSKKEDLLFGALVPAYKNNENYNVMYVSYLNRTKDKCDRSITAKNLSTCIYTELKKIFEVHQIKLKDVHVISASLGVVLAGYMVPLFGKEKLARFTGLDPAVMATFSPCMGFSNTDEYPVSSESAHFVDIYHTNMLFSGYVGLLGHLDVIYSNGRRQEACDDIDLVANFLGSACSHRIVNFYYAESVFSKEGFWGKPCRYIFNPYDENDTRICATDDNEEEILVGESVSHQSRGLYHVITNPTFPYSKGKMFS</sequence>
<organism evidence="5 6">
    <name type="scientific">Rhodnius prolixus</name>
    <name type="common">Triatomid bug</name>
    <dbReference type="NCBI Taxonomy" id="13249"/>
    <lineage>
        <taxon>Eukaryota</taxon>
        <taxon>Metazoa</taxon>
        <taxon>Ecdysozoa</taxon>
        <taxon>Arthropoda</taxon>
        <taxon>Hexapoda</taxon>
        <taxon>Insecta</taxon>
        <taxon>Pterygota</taxon>
        <taxon>Neoptera</taxon>
        <taxon>Paraneoptera</taxon>
        <taxon>Hemiptera</taxon>
        <taxon>Heteroptera</taxon>
        <taxon>Panheteroptera</taxon>
        <taxon>Cimicomorpha</taxon>
        <taxon>Reduviidae</taxon>
        <taxon>Triatominae</taxon>
        <taxon>Rhodnius</taxon>
    </lineage>
</organism>
<comment type="subcellular location">
    <subcellularLocation>
        <location evidence="1">Secreted</location>
    </subcellularLocation>
</comment>
<evidence type="ECO:0000313" key="6">
    <source>
        <dbReference type="Proteomes" id="UP000015103"/>
    </source>
</evidence>
<evidence type="ECO:0000256" key="1">
    <source>
        <dbReference type="ARBA" id="ARBA00004613"/>
    </source>
</evidence>
<dbReference type="Pfam" id="PF00151">
    <property type="entry name" value="Lipase"/>
    <property type="match status" value="1"/>
</dbReference>
<dbReference type="GO" id="GO:0016042">
    <property type="term" value="P:lipid catabolic process"/>
    <property type="evidence" value="ECO:0007669"/>
    <property type="project" value="TreeGrafter"/>
</dbReference>
<dbReference type="VEuPathDB" id="VectorBase:RPRC001451"/>
<dbReference type="STRING" id="13249.T1HBN9"/>
<reference evidence="5" key="1">
    <citation type="submission" date="2015-05" db="UniProtKB">
        <authorList>
            <consortium name="EnsemblMetazoa"/>
        </authorList>
    </citation>
    <scope>IDENTIFICATION</scope>
</reference>
<dbReference type="PANTHER" id="PTHR11610:SF173">
    <property type="entry name" value="LIPASE DOMAIN-CONTAINING PROTEIN-RELATED"/>
    <property type="match status" value="1"/>
</dbReference>
<accession>T1HBN9</accession>
<dbReference type="EMBL" id="ACPB03008498">
    <property type="status" value="NOT_ANNOTATED_CDS"/>
    <property type="molecule type" value="Genomic_DNA"/>
</dbReference>
<dbReference type="Proteomes" id="UP000015103">
    <property type="component" value="Unassembled WGS sequence"/>
</dbReference>
<dbReference type="GO" id="GO:0005615">
    <property type="term" value="C:extracellular space"/>
    <property type="evidence" value="ECO:0007669"/>
    <property type="project" value="TreeGrafter"/>
</dbReference>